<proteinExistence type="predicted"/>
<gene>
    <name evidence="1" type="ORF">ELG94_39775</name>
</gene>
<name>A0AAE8Q4K2_9HYPH</name>
<sequence length="197" mass="22059">MSHYIAELMQAAEAAVGDERSVKMALCSQVILELWAKADVLPDGIRPFQGLEPILRALESLDPGDDTPRYLRPARRPYKADEESDASRQWLECVEGLDYSARILIRFCLARASEGALDTTKEWVIAAKLATEDNSPVLPVIRFLSDETKIIEDPSTEQKQDLEERLRRLEAFSLMATTIATGIRAELEELDAGQDQP</sequence>
<dbReference type="Proteomes" id="UP000291892">
    <property type="component" value="Unassembled WGS sequence"/>
</dbReference>
<evidence type="ECO:0000313" key="1">
    <source>
        <dbReference type="EMBL" id="TBF00423.1"/>
    </source>
</evidence>
<dbReference type="EMBL" id="SIKX01000011">
    <property type="protein sequence ID" value="TBF00423.1"/>
    <property type="molecule type" value="Genomic_DNA"/>
</dbReference>
<accession>A0AAE8Q4K2</accession>
<organism evidence="1 2">
    <name type="scientific">Rhizobium ruizarguesonis</name>
    <dbReference type="NCBI Taxonomy" id="2081791"/>
    <lineage>
        <taxon>Bacteria</taxon>
        <taxon>Pseudomonadati</taxon>
        <taxon>Pseudomonadota</taxon>
        <taxon>Alphaproteobacteria</taxon>
        <taxon>Hyphomicrobiales</taxon>
        <taxon>Rhizobiaceae</taxon>
        <taxon>Rhizobium/Agrobacterium group</taxon>
        <taxon>Rhizobium</taxon>
    </lineage>
</organism>
<comment type="caution">
    <text evidence="1">The sequence shown here is derived from an EMBL/GenBank/DDBJ whole genome shotgun (WGS) entry which is preliminary data.</text>
</comment>
<dbReference type="AlphaFoldDB" id="A0AAE8Q4K2"/>
<evidence type="ECO:0000313" key="2">
    <source>
        <dbReference type="Proteomes" id="UP000291892"/>
    </source>
</evidence>
<protein>
    <submittedName>
        <fullName evidence="1">Uncharacterized protein</fullName>
    </submittedName>
</protein>
<reference evidence="1 2" key="1">
    <citation type="submission" date="2019-02" db="EMBL/GenBank/DDBJ databases">
        <title>The genomic architecture of introgression among sibling species of bacteria.</title>
        <authorList>
            <person name="Cavassim M.I.A."/>
            <person name="Moeskjaer S."/>
            <person name="Moslemi C."/>
            <person name="Fields B."/>
            <person name="Bachmann A."/>
            <person name="Vilhjalmsson B."/>
            <person name="Schierup M.H."/>
            <person name="Young J.P.W."/>
            <person name="Andersen S.U."/>
        </authorList>
    </citation>
    <scope>NUCLEOTIDE SEQUENCE [LARGE SCALE GENOMIC DNA]</scope>
    <source>
        <strain evidence="1 2">SM42</strain>
    </source>
</reference>